<dbReference type="EMBL" id="LC779065">
    <property type="protein sequence ID" value="BES79830.1"/>
    <property type="molecule type" value="Genomic_DNA"/>
</dbReference>
<sequence length="30" mass="3386">MFLGLVSELPTDSILTHDSTDLVKINYYSI</sequence>
<proteinExistence type="predicted"/>
<evidence type="ECO:0000313" key="2">
    <source>
        <dbReference type="Proteomes" id="UP001304813"/>
    </source>
</evidence>
<protein>
    <submittedName>
        <fullName evidence="1">Uncharacterized protein</fullName>
    </submittedName>
</protein>
<dbReference type="Proteomes" id="UP001304813">
    <property type="component" value="Segment"/>
</dbReference>
<reference evidence="1 2" key="1">
    <citation type="submission" date="2023-09" db="EMBL/GenBank/DDBJ databases">
        <title>Analysis of phage genome (vB_Yru_GN1) of the bacterium (Yersinia ruckeri).</title>
        <authorList>
            <person name="Ganjoor M.S."/>
            <person name="Bouzari M."/>
            <person name="Soleimani-Delfan A."/>
        </authorList>
    </citation>
    <scope>NUCLEOTIDE SEQUENCE [LARGE SCALE GENOMIC DNA]</scope>
    <source>
        <strain evidence="2">vB_Yru_GN1</strain>
    </source>
</reference>
<accession>A0AA86IWK7</accession>
<evidence type="ECO:0000313" key="1">
    <source>
        <dbReference type="EMBL" id="BES79830.1"/>
    </source>
</evidence>
<organism evidence="1 2">
    <name type="scientific">Yersinia phage vB_Yru_GN1</name>
    <dbReference type="NCBI Taxonomy" id="3074381"/>
    <lineage>
        <taxon>Viruses</taxon>
        <taxon>Duplodnaviria</taxon>
        <taxon>Heunggongvirae</taxon>
        <taxon>Uroviricota</taxon>
        <taxon>Caudoviricetes</taxon>
        <taxon>Caudoviricetes incertae sedis</taxon>
        <taxon>Sepahanvirus</taxon>
        <taxon>Sepahanvirus vB-Yru-GN1</taxon>
    </lineage>
</organism>
<keyword evidence="2" id="KW-1185">Reference proteome</keyword>
<name>A0AA86IWK7_9CAUD</name>